<dbReference type="PANTHER" id="PTHR43790:SF9">
    <property type="entry name" value="GALACTOFURANOSE TRANSPORTER ATP-BINDING PROTEIN YTFR"/>
    <property type="match status" value="1"/>
</dbReference>
<feature type="domain" description="ABC transporter" evidence="5">
    <location>
        <begin position="14"/>
        <end position="252"/>
    </location>
</feature>
<dbReference type="InterPro" id="IPR003593">
    <property type="entry name" value="AAA+_ATPase"/>
</dbReference>
<dbReference type="EMBL" id="JAUSRE010000036">
    <property type="protein sequence ID" value="MDP9890737.1"/>
    <property type="molecule type" value="Genomic_DNA"/>
</dbReference>
<dbReference type="InterPro" id="IPR003439">
    <property type="entry name" value="ABC_transporter-like_ATP-bd"/>
</dbReference>
<evidence type="ECO:0000256" key="4">
    <source>
        <dbReference type="ARBA" id="ARBA00022840"/>
    </source>
</evidence>
<dbReference type="Pfam" id="PF00005">
    <property type="entry name" value="ABC_tran"/>
    <property type="match status" value="2"/>
</dbReference>
<keyword evidence="7" id="KW-1185">Reference proteome</keyword>
<evidence type="ECO:0000313" key="7">
    <source>
        <dbReference type="Proteomes" id="UP001226577"/>
    </source>
</evidence>
<dbReference type="InterPro" id="IPR050107">
    <property type="entry name" value="ABC_carbohydrate_import_ATPase"/>
</dbReference>
<keyword evidence="2" id="KW-0677">Repeat</keyword>
<reference evidence="6 7" key="1">
    <citation type="submission" date="2023-07" db="EMBL/GenBank/DDBJ databases">
        <title>Sorghum-associated microbial communities from plants grown in Nebraska, USA.</title>
        <authorList>
            <person name="Schachtman D."/>
        </authorList>
    </citation>
    <scope>NUCLEOTIDE SEQUENCE [LARGE SCALE GENOMIC DNA]</scope>
    <source>
        <strain evidence="6 7">CC222</strain>
    </source>
</reference>
<keyword evidence="1" id="KW-0813">Transport</keyword>
<comment type="caution">
    <text evidence="6">The sequence shown here is derived from an EMBL/GenBank/DDBJ whole genome shotgun (WGS) entry which is preliminary data.</text>
</comment>
<dbReference type="Proteomes" id="UP001226577">
    <property type="component" value="Unassembled WGS sequence"/>
</dbReference>
<dbReference type="InterPro" id="IPR027417">
    <property type="entry name" value="P-loop_NTPase"/>
</dbReference>
<proteinExistence type="predicted"/>
<dbReference type="PANTHER" id="PTHR43790">
    <property type="entry name" value="CARBOHYDRATE TRANSPORT ATP-BINDING PROTEIN MG119-RELATED"/>
    <property type="match status" value="1"/>
</dbReference>
<evidence type="ECO:0000256" key="3">
    <source>
        <dbReference type="ARBA" id="ARBA00022741"/>
    </source>
</evidence>
<dbReference type="SMART" id="SM00382">
    <property type="entry name" value="AAA"/>
    <property type="match status" value="2"/>
</dbReference>
<organism evidence="6 7">
    <name type="scientific">Pseudarthrobacter enclensis</name>
    <dbReference type="NCBI Taxonomy" id="993070"/>
    <lineage>
        <taxon>Bacteria</taxon>
        <taxon>Bacillati</taxon>
        <taxon>Actinomycetota</taxon>
        <taxon>Actinomycetes</taxon>
        <taxon>Micrococcales</taxon>
        <taxon>Micrococcaceae</taxon>
        <taxon>Pseudarthrobacter</taxon>
    </lineage>
</organism>
<evidence type="ECO:0000256" key="2">
    <source>
        <dbReference type="ARBA" id="ARBA00022737"/>
    </source>
</evidence>
<keyword evidence="3" id="KW-0547">Nucleotide-binding</keyword>
<evidence type="ECO:0000256" key="1">
    <source>
        <dbReference type="ARBA" id="ARBA00022448"/>
    </source>
</evidence>
<gene>
    <name evidence="6" type="ORF">J2X98_004351</name>
</gene>
<sequence>MASETEPRSRRTALRAVGLSKAYGDATVLEGFTAELRAGEVVALMGANGAGKSTAGKILAGAIAPSGGELFKDGTPVPLGNRRDAMRAGLEFVPQELDLCADLKVWENIALADERMRRFRVALSPARARRRTRELLTRVGAGNISVEARVNVLSFAERQLVAIARALASDPEYIVFDEPTASLGRDEAAEVTRLVRRLAAEGVGCAFISHRIHEILETCDHAIVLRDGRITATGAIEDFTADTLEEAMFASYETAITAHRETNRTPTRALSIREASRRGAFEGVDLEVQTGEIVGVYGLAGSGISSLLRCASGAEPLHKGQVVRSRSGVEHNIVSLRSARDQGIGFVSMDRSGEGIFPRHSCAENIESEQISRRFLITDRQLMKEALKDGAAAGLGSGRSLYERNADDMSGGQQQKALIARRMAGGSDCWVLDEPLGGIDTKTKRELASLFHQRASRGDSFLVATGDLSDIIALCDRALVMHGGRLIGSVDAVDEGGSVVWDDEKLNRLRALAVRPLPPGAEVRPTGTEQMEERL</sequence>
<keyword evidence="4" id="KW-0067">ATP-binding</keyword>
<dbReference type="RefSeq" id="WP_307312293.1">
    <property type="nucleotide sequence ID" value="NZ_JAUSRE010000036.1"/>
</dbReference>
<dbReference type="Gene3D" id="3.40.50.300">
    <property type="entry name" value="P-loop containing nucleotide triphosphate hydrolases"/>
    <property type="match status" value="2"/>
</dbReference>
<protein>
    <submittedName>
        <fullName evidence="6">ABC-type sugar transport system ATPase subunit</fullName>
    </submittedName>
</protein>
<feature type="domain" description="ABC transporter" evidence="5">
    <location>
        <begin position="265"/>
        <end position="508"/>
    </location>
</feature>
<keyword evidence="6" id="KW-0762">Sugar transport</keyword>
<dbReference type="CDD" id="cd03216">
    <property type="entry name" value="ABC_Carb_Monos_I"/>
    <property type="match status" value="1"/>
</dbReference>
<evidence type="ECO:0000313" key="6">
    <source>
        <dbReference type="EMBL" id="MDP9890737.1"/>
    </source>
</evidence>
<accession>A0ABT9RZS3</accession>
<dbReference type="SUPFAM" id="SSF52540">
    <property type="entry name" value="P-loop containing nucleoside triphosphate hydrolases"/>
    <property type="match status" value="2"/>
</dbReference>
<dbReference type="PROSITE" id="PS50893">
    <property type="entry name" value="ABC_TRANSPORTER_2"/>
    <property type="match status" value="2"/>
</dbReference>
<name>A0ABT9RZS3_9MICC</name>
<evidence type="ECO:0000259" key="5">
    <source>
        <dbReference type="PROSITE" id="PS50893"/>
    </source>
</evidence>